<keyword evidence="2" id="KW-1185">Reference proteome</keyword>
<evidence type="ECO:0000313" key="2">
    <source>
        <dbReference type="Proteomes" id="UP000053237"/>
    </source>
</evidence>
<accession>A0A024GJ63</accession>
<name>A0A024GJ63_9STRA</name>
<evidence type="ECO:0000313" key="1">
    <source>
        <dbReference type="EMBL" id="CCI46557.1"/>
    </source>
</evidence>
<organism evidence="1 2">
    <name type="scientific">Albugo candida</name>
    <dbReference type="NCBI Taxonomy" id="65357"/>
    <lineage>
        <taxon>Eukaryota</taxon>
        <taxon>Sar</taxon>
        <taxon>Stramenopiles</taxon>
        <taxon>Oomycota</taxon>
        <taxon>Peronosporomycetes</taxon>
        <taxon>Albuginales</taxon>
        <taxon>Albuginaceae</taxon>
        <taxon>Albugo</taxon>
    </lineage>
</organism>
<dbReference type="InParanoid" id="A0A024GJ63"/>
<gene>
    <name evidence="1" type="ORF">BN9_074860</name>
</gene>
<dbReference type="AlphaFoldDB" id="A0A024GJ63"/>
<dbReference type="Proteomes" id="UP000053237">
    <property type="component" value="Unassembled WGS sequence"/>
</dbReference>
<reference evidence="1 2" key="1">
    <citation type="submission" date="2012-05" db="EMBL/GenBank/DDBJ databases">
        <title>Recombination and specialization in a pathogen metapopulation.</title>
        <authorList>
            <person name="Gardiner A."/>
            <person name="Kemen E."/>
            <person name="Schultz-Larsen T."/>
            <person name="MacLean D."/>
            <person name="Van Oosterhout C."/>
            <person name="Jones J.D.G."/>
        </authorList>
    </citation>
    <scope>NUCLEOTIDE SEQUENCE [LARGE SCALE GENOMIC DNA]</scope>
    <source>
        <strain evidence="1 2">Ac Nc2</strain>
    </source>
</reference>
<proteinExistence type="predicted"/>
<comment type="caution">
    <text evidence="1">The sequence shown here is derived from an EMBL/GenBank/DDBJ whole genome shotgun (WGS) entry which is preliminary data.</text>
</comment>
<protein>
    <submittedName>
        <fullName evidence="1">Uncharacterized protein</fullName>
    </submittedName>
</protein>
<dbReference type="EMBL" id="CAIX01000130">
    <property type="protein sequence ID" value="CCI46557.1"/>
    <property type="molecule type" value="Genomic_DNA"/>
</dbReference>
<sequence length="165" mass="18306">MQIAYPEEFTPYMLDRTKFRLHGRKRHALLLFADTLDGCTVQRDRSASKDVLSASSAAKSESLQLTVDNLSPFELILISNLSCFVSFRYRATPLTSFQSLTVGLCVCRVALLLRSSHRAGCMEQTTAEFSLATKSHALMARSAFPAGPLKTPFGLPWYCYTVLSA</sequence>